<dbReference type="PANTHER" id="PTHR19836">
    <property type="entry name" value="30S RIBOSOMAL PROTEIN S14"/>
    <property type="match status" value="1"/>
</dbReference>
<evidence type="ECO:0000256" key="7">
    <source>
        <dbReference type="ARBA" id="ARBA00042804"/>
    </source>
</evidence>
<name>A0A0K1HPB0_ACACA</name>
<dbReference type="SUPFAM" id="SSF57716">
    <property type="entry name" value="Glucocorticoid receptor-like (DNA-binding domain)"/>
    <property type="match status" value="1"/>
</dbReference>
<evidence type="ECO:0000256" key="3">
    <source>
        <dbReference type="ARBA" id="ARBA00022980"/>
    </source>
</evidence>
<evidence type="ECO:0000256" key="5">
    <source>
        <dbReference type="ARBA" id="ARBA00023274"/>
    </source>
</evidence>
<organism evidence="8">
    <name type="scientific">Acanthamoeba castellanii</name>
    <name type="common">Amoeba</name>
    <dbReference type="NCBI Taxonomy" id="5755"/>
    <lineage>
        <taxon>Eukaryota</taxon>
        <taxon>Amoebozoa</taxon>
        <taxon>Discosea</taxon>
        <taxon>Longamoebia</taxon>
        <taxon>Centramoebida</taxon>
        <taxon>Acanthamoebidae</taxon>
        <taxon>Acanthamoeba</taxon>
    </lineage>
</organism>
<evidence type="ECO:0000256" key="2">
    <source>
        <dbReference type="ARBA" id="ARBA00009083"/>
    </source>
</evidence>
<evidence type="ECO:0000313" key="8">
    <source>
        <dbReference type="EMBL" id="AKT94002.1"/>
    </source>
</evidence>
<dbReference type="PROSITE" id="PS00527">
    <property type="entry name" value="RIBOSOMAL_S14"/>
    <property type="match status" value="1"/>
</dbReference>
<keyword evidence="3 8" id="KW-0689">Ribosomal protein</keyword>
<dbReference type="GO" id="GO:0003735">
    <property type="term" value="F:structural constituent of ribosome"/>
    <property type="evidence" value="ECO:0007669"/>
    <property type="project" value="InterPro"/>
</dbReference>
<dbReference type="GO" id="GO:0015935">
    <property type="term" value="C:small ribosomal subunit"/>
    <property type="evidence" value="ECO:0007669"/>
    <property type="project" value="TreeGrafter"/>
</dbReference>
<dbReference type="GO" id="GO:0006412">
    <property type="term" value="P:translation"/>
    <property type="evidence" value="ECO:0007669"/>
    <property type="project" value="InterPro"/>
</dbReference>
<proteinExistence type="inferred from homology"/>
<accession>A0A0K1HPB0</accession>
<sequence length="99" mass="12018">MRYLLIKNKKLYKLFFKFELKRLQYKSIMLNTKLPNFVRHKALAYINKLNKNSSYVNIKQRCFITNNGRSVLNHFKLSRIKLRLLISNNYMNGVKKFNK</sequence>
<evidence type="ECO:0000256" key="6">
    <source>
        <dbReference type="ARBA" id="ARBA00040774"/>
    </source>
</evidence>
<dbReference type="PANTHER" id="PTHR19836:SF30">
    <property type="entry name" value="RIBOSOMAL PROTEIN S14"/>
    <property type="match status" value="1"/>
</dbReference>
<dbReference type="InterPro" id="IPR001209">
    <property type="entry name" value="Ribosomal_uS14"/>
</dbReference>
<evidence type="ECO:0000256" key="4">
    <source>
        <dbReference type="ARBA" id="ARBA00023128"/>
    </source>
</evidence>
<keyword evidence="4 8" id="KW-0496">Mitochondrion</keyword>
<protein>
    <recommendedName>
        <fullName evidence="6">Small ribosomal subunit protein uS14m</fullName>
    </recommendedName>
    <alternativeName>
        <fullName evidence="7">Ribosomal protein S14, mitochondrial</fullName>
    </alternativeName>
</protein>
<dbReference type="AlphaFoldDB" id="A0A0K1HPB0"/>
<keyword evidence="5" id="KW-0687">Ribonucleoprotein</keyword>
<dbReference type="Gene3D" id="1.10.287.1480">
    <property type="match status" value="1"/>
</dbReference>
<comment type="subcellular location">
    <subcellularLocation>
        <location evidence="1">Mitochondrion</location>
    </subcellularLocation>
</comment>
<geneLocation type="mitochondrion" evidence="8"/>
<reference evidence="8" key="1">
    <citation type="journal article" date="2015" name="J. Eukaryot. Microbiol.">
        <title>Uncovering Cryptic Diversity in Two Amoebozoan Species Using Complete Mitochondrial Genome Sequences.</title>
        <authorList>
            <person name="Fucikova K."/>
            <person name="Lahr D.J."/>
        </authorList>
    </citation>
    <scope>NUCLEOTIDE SEQUENCE</scope>
    <source>
        <strain evidence="8">BCP-EM3VF21-1</strain>
    </source>
</reference>
<dbReference type="InterPro" id="IPR018271">
    <property type="entry name" value="Ribosomal_uS14_CS"/>
</dbReference>
<dbReference type="EMBL" id="KT185628">
    <property type="protein sequence ID" value="AKT94002.1"/>
    <property type="molecule type" value="Genomic_DNA"/>
</dbReference>
<dbReference type="Pfam" id="PF00253">
    <property type="entry name" value="Ribosomal_S14"/>
    <property type="match status" value="1"/>
</dbReference>
<dbReference type="GO" id="GO:0005739">
    <property type="term" value="C:mitochondrion"/>
    <property type="evidence" value="ECO:0007669"/>
    <property type="project" value="UniProtKB-SubCell"/>
</dbReference>
<gene>
    <name evidence="8" type="primary">rps14</name>
    <name evidence="8" type="ORF">AB845_40</name>
</gene>
<evidence type="ECO:0000256" key="1">
    <source>
        <dbReference type="ARBA" id="ARBA00004173"/>
    </source>
</evidence>
<comment type="similarity">
    <text evidence="2">Belongs to the universal ribosomal protein uS14 family.</text>
</comment>